<protein>
    <submittedName>
        <fullName evidence="2">Hypp6790 protein</fullName>
    </submittedName>
</protein>
<accession>A0A8J9YVE9</accession>
<feature type="compositionally biased region" description="Basic and acidic residues" evidence="1">
    <location>
        <begin position="355"/>
        <end position="365"/>
    </location>
</feature>
<feature type="region of interest" description="Disordered" evidence="1">
    <location>
        <begin position="323"/>
        <end position="365"/>
    </location>
</feature>
<name>A0A8J9YVE9_BRALA</name>
<evidence type="ECO:0000313" key="2">
    <source>
        <dbReference type="EMBL" id="CAH1242514.1"/>
    </source>
</evidence>
<dbReference type="AlphaFoldDB" id="A0A8J9YVE9"/>
<organism evidence="2 3">
    <name type="scientific">Branchiostoma lanceolatum</name>
    <name type="common">Common lancelet</name>
    <name type="synonym">Amphioxus lanceolatum</name>
    <dbReference type="NCBI Taxonomy" id="7740"/>
    <lineage>
        <taxon>Eukaryota</taxon>
        <taxon>Metazoa</taxon>
        <taxon>Chordata</taxon>
        <taxon>Cephalochordata</taxon>
        <taxon>Leptocardii</taxon>
        <taxon>Amphioxiformes</taxon>
        <taxon>Branchiostomatidae</taxon>
        <taxon>Branchiostoma</taxon>
    </lineage>
</organism>
<sequence length="480" mass="54748">MMIHVIGYTHFRHLAGTIAIMAEAASLNDFNRWPKIRQKAFLKARGLPVTRPIDELQCRSTSMACRMLAMEDAPSQPMRRVYDAVIQGEERVEDAPNFRTVRTQLERRRASLAPLPTMEDVVIPDEWARTLGGRQYLSHQDNGRGILVFGTNRNFRKLRHCPPAHQREGEGGNLSPEMIVSDFEVSIISSNETEFPDAISGCYFHFCQSLWRRIQQLGLAGPYSSLYKVNDFVVVRGNANDGDDTVPWFAKVVAVNQSKRRLTLRWHVPNEEGVYTREIKGGKDLKDDSARFDDIVSTVQMSKDMKLPVEEFEKAWEALKQATERKKRDEAGGEAAVTASTSTSLDSDGDESDAEDGRLEVEKEKSEKERLLETAYTMDRHYKLLKAELGYTRQNIEVVQQLLDLEFPARKQFAAGISQHEARATKVLQRYSCFGDPLHLQDELRRYVAPDDKDFLRRLKEKLPQEAEALIHLGIDKALH</sequence>
<evidence type="ECO:0000256" key="1">
    <source>
        <dbReference type="SAM" id="MobiDB-lite"/>
    </source>
</evidence>
<dbReference type="Proteomes" id="UP000838412">
    <property type="component" value="Chromosome 12"/>
</dbReference>
<proteinExistence type="predicted"/>
<keyword evidence="3" id="KW-1185">Reference proteome</keyword>
<evidence type="ECO:0000313" key="3">
    <source>
        <dbReference type="Proteomes" id="UP000838412"/>
    </source>
</evidence>
<dbReference type="OrthoDB" id="6137781at2759"/>
<dbReference type="EMBL" id="OV696697">
    <property type="protein sequence ID" value="CAH1242514.1"/>
    <property type="molecule type" value="Genomic_DNA"/>
</dbReference>
<gene>
    <name evidence="2" type="primary">Hypp6790</name>
    <name evidence="2" type="ORF">BLAG_LOCUS5803</name>
</gene>
<reference evidence="2" key="1">
    <citation type="submission" date="2022-01" db="EMBL/GenBank/DDBJ databases">
        <authorList>
            <person name="Braso-Vives M."/>
        </authorList>
    </citation>
    <scope>NUCLEOTIDE SEQUENCE</scope>
</reference>